<dbReference type="EMBL" id="AP025943">
    <property type="protein sequence ID" value="BDL44430.1"/>
    <property type="molecule type" value="Genomic_DNA"/>
</dbReference>
<dbReference type="Proteomes" id="UP001062263">
    <property type="component" value="Chromosome"/>
</dbReference>
<accession>A0ABN6QM19</accession>
<evidence type="ECO:0000313" key="2">
    <source>
        <dbReference type="EMBL" id="BDL44430.1"/>
    </source>
</evidence>
<name>A0ABN6QM19_9BACT</name>
<evidence type="ECO:0000313" key="3">
    <source>
        <dbReference type="Proteomes" id="UP001062263"/>
    </source>
</evidence>
<keyword evidence="3" id="KW-1185">Reference proteome</keyword>
<reference evidence="2" key="1">
    <citation type="submission" date="2022-06" db="EMBL/GenBank/DDBJ databases">
        <title>Akkermansia biwalacus sp. nov., an anaerobic mucin-degrading bacterium isolated from human intestine.</title>
        <authorList>
            <person name="Kobayashi Y."/>
            <person name="Inoue S."/>
            <person name="Kawahara T."/>
            <person name="Kohda N."/>
        </authorList>
    </citation>
    <scope>NUCLEOTIDE SEQUENCE</scope>
    <source>
        <strain evidence="2">WON2089</strain>
    </source>
</reference>
<evidence type="ECO:0000256" key="1">
    <source>
        <dbReference type="SAM" id="MobiDB-lite"/>
    </source>
</evidence>
<proteinExistence type="predicted"/>
<dbReference type="InterPro" id="IPR009752">
    <property type="entry name" value="Phage_Mu_GpJ"/>
</dbReference>
<evidence type="ECO:0008006" key="4">
    <source>
        <dbReference type="Google" id="ProtNLM"/>
    </source>
</evidence>
<dbReference type="Pfam" id="PF07030">
    <property type="entry name" value="Phage_Mu_Gp36"/>
    <property type="match status" value="1"/>
</dbReference>
<feature type="region of interest" description="Disordered" evidence="1">
    <location>
        <begin position="116"/>
        <end position="157"/>
    </location>
</feature>
<dbReference type="RefSeq" id="WP_067573275.1">
    <property type="nucleotide sequence ID" value="NZ_AP025943.1"/>
</dbReference>
<gene>
    <name evidence="2" type="ORF">Abiwalacus_20040</name>
</gene>
<protein>
    <recommendedName>
        <fullName evidence="4">DUF1320 domain-containing protein</fullName>
    </recommendedName>
</protein>
<organism evidence="2 3">
    <name type="scientific">Akkermansia biwaensis</name>
    <dbReference type="NCBI Taxonomy" id="2946555"/>
    <lineage>
        <taxon>Bacteria</taxon>
        <taxon>Pseudomonadati</taxon>
        <taxon>Verrucomicrobiota</taxon>
        <taxon>Verrucomicrobiia</taxon>
        <taxon>Verrucomicrobiales</taxon>
        <taxon>Akkermansiaceae</taxon>
        <taxon>Akkermansia</taxon>
    </lineage>
</organism>
<sequence length="157" mass="16891">MLHWITLTADMLTEVIDRAELEAITAADTKGTVVPGIIQDVTAAVREAIAGNAANVMDLQSDTTIPRTLKPEALDMIAWRLLKRFAVSVSEDRDKANTAAHERLEAVRAGTHRVIAPDGRMPVPPGKRPYVQGPRPAYGSGAPGLFPSPGRGRGNKY</sequence>